<evidence type="ECO:0000256" key="4">
    <source>
        <dbReference type="ARBA" id="ARBA00023136"/>
    </source>
</evidence>
<proteinExistence type="predicted"/>
<keyword evidence="2 5" id="KW-0812">Transmembrane</keyword>
<name>C6VT81_DYAFD</name>
<feature type="transmembrane region" description="Helical" evidence="5">
    <location>
        <begin position="33"/>
        <end position="55"/>
    </location>
</feature>
<dbReference type="OrthoDB" id="7057889at2"/>
<evidence type="ECO:0000256" key="1">
    <source>
        <dbReference type="ARBA" id="ARBA00004167"/>
    </source>
</evidence>
<evidence type="ECO:0000313" key="7">
    <source>
        <dbReference type="EMBL" id="ACT96445.1"/>
    </source>
</evidence>
<evidence type="ECO:0000313" key="8">
    <source>
        <dbReference type="Proteomes" id="UP000002011"/>
    </source>
</evidence>
<dbReference type="PANTHER" id="PTHR30386:SF26">
    <property type="entry name" value="TRANSPORT PROTEIN COMB"/>
    <property type="match status" value="1"/>
</dbReference>
<keyword evidence="3 5" id="KW-1133">Transmembrane helix</keyword>
<feature type="domain" description="AprE-like beta-barrel" evidence="6">
    <location>
        <begin position="254"/>
        <end position="334"/>
    </location>
</feature>
<evidence type="ECO:0000256" key="5">
    <source>
        <dbReference type="SAM" id="Phobius"/>
    </source>
</evidence>
<dbReference type="Gene3D" id="2.40.30.170">
    <property type="match status" value="1"/>
</dbReference>
<dbReference type="GO" id="GO:0016020">
    <property type="term" value="C:membrane"/>
    <property type="evidence" value="ECO:0007669"/>
    <property type="project" value="UniProtKB-SubCell"/>
</dbReference>
<dbReference type="HOGENOM" id="CLU_050642_0_0_10"/>
<protein>
    <recommendedName>
        <fullName evidence="6">AprE-like beta-barrel domain-containing protein</fullName>
    </recommendedName>
</protein>
<keyword evidence="8" id="KW-1185">Reference proteome</keyword>
<dbReference type="AlphaFoldDB" id="C6VT81"/>
<sequence length="352" mass="39832">MPQNQDFTPRATPFNEFNSEEVQEIISRPPNWLISWGITLFFGVMVLLGLGTWLIRYPDTITAPFTLIATEAPRAIVAQTEGELTKLFVKNGQQVLKGQTVAYLESAGDHEQIIKLEKEMEQISHAISNNRWDSVRHFPIVSYKQLGELQNDFQFFNQKLTGLKSFLVGGIYYQKQKGEILGVENAIEERKIDFLQSLHALCNSIDRWRQKYILTAPVAGKVSFSMPCHEEQYLIAGQELMTVGPTINSFQGIVKIPQPNIGKLKEGQTVLIKLDGFPHREYGMVEGKLAQLSNSPGKDDSYWGYIELPDKLKTRYGHTLSYRNGLKGQAEIITADRRLAERLLSTIRVGGK</sequence>
<dbReference type="Gene3D" id="2.40.50.100">
    <property type="match status" value="1"/>
</dbReference>
<evidence type="ECO:0000256" key="3">
    <source>
        <dbReference type="ARBA" id="ARBA00022989"/>
    </source>
</evidence>
<dbReference type="RefSeq" id="WP_015814686.1">
    <property type="nucleotide sequence ID" value="NC_013037.1"/>
</dbReference>
<comment type="subcellular location">
    <subcellularLocation>
        <location evidence="1">Membrane</location>
        <topology evidence="1">Single-pass membrane protein</topology>
    </subcellularLocation>
</comment>
<evidence type="ECO:0000259" key="6">
    <source>
        <dbReference type="Pfam" id="PF26002"/>
    </source>
</evidence>
<gene>
    <name evidence="7" type="ordered locus">Dfer_5251</name>
</gene>
<dbReference type="KEGG" id="dfe:Dfer_5251"/>
<dbReference type="Proteomes" id="UP000002011">
    <property type="component" value="Chromosome"/>
</dbReference>
<dbReference type="eggNOG" id="COG0845">
    <property type="taxonomic scope" value="Bacteria"/>
</dbReference>
<dbReference type="InterPro" id="IPR050739">
    <property type="entry name" value="MFP"/>
</dbReference>
<evidence type="ECO:0000256" key="2">
    <source>
        <dbReference type="ARBA" id="ARBA00022692"/>
    </source>
</evidence>
<organism evidence="7 8">
    <name type="scientific">Dyadobacter fermentans (strain ATCC 700827 / DSM 18053 / CIP 107007 / KCTC 52180 / NS114)</name>
    <dbReference type="NCBI Taxonomy" id="471854"/>
    <lineage>
        <taxon>Bacteria</taxon>
        <taxon>Pseudomonadati</taxon>
        <taxon>Bacteroidota</taxon>
        <taxon>Cytophagia</taxon>
        <taxon>Cytophagales</taxon>
        <taxon>Spirosomataceae</taxon>
        <taxon>Dyadobacter</taxon>
    </lineage>
</organism>
<reference evidence="7 8" key="1">
    <citation type="journal article" date="2009" name="Stand. Genomic Sci.">
        <title>Complete genome sequence of Dyadobacter fermentans type strain (NS114).</title>
        <authorList>
            <person name="Lang E."/>
            <person name="Lapidus A."/>
            <person name="Chertkov O."/>
            <person name="Brettin T."/>
            <person name="Detter J.C."/>
            <person name="Han C."/>
            <person name="Copeland A."/>
            <person name="Glavina Del Rio T."/>
            <person name="Nolan M."/>
            <person name="Chen F."/>
            <person name="Lucas S."/>
            <person name="Tice H."/>
            <person name="Cheng J.F."/>
            <person name="Land M."/>
            <person name="Hauser L."/>
            <person name="Chang Y.J."/>
            <person name="Jeffries C.D."/>
            <person name="Kopitz M."/>
            <person name="Bruce D."/>
            <person name="Goodwin L."/>
            <person name="Pitluck S."/>
            <person name="Ovchinnikova G."/>
            <person name="Pati A."/>
            <person name="Ivanova N."/>
            <person name="Mavrommatis K."/>
            <person name="Chen A."/>
            <person name="Palaniappan K."/>
            <person name="Chain P."/>
            <person name="Bristow J."/>
            <person name="Eisen J.A."/>
            <person name="Markowitz V."/>
            <person name="Hugenholtz P."/>
            <person name="Goker M."/>
            <person name="Rohde M."/>
            <person name="Kyrpides N.C."/>
            <person name="Klenk H.P."/>
        </authorList>
    </citation>
    <scope>NUCLEOTIDE SEQUENCE [LARGE SCALE GENOMIC DNA]</scope>
    <source>
        <strain evidence="8">ATCC 700827 / DSM 18053 / CIP 107007 / KCTC 52180 / NS114</strain>
    </source>
</reference>
<dbReference type="EMBL" id="CP001619">
    <property type="protein sequence ID" value="ACT96445.1"/>
    <property type="molecule type" value="Genomic_DNA"/>
</dbReference>
<dbReference type="Pfam" id="PF26002">
    <property type="entry name" value="Beta-barrel_AprE"/>
    <property type="match status" value="1"/>
</dbReference>
<dbReference type="PANTHER" id="PTHR30386">
    <property type="entry name" value="MEMBRANE FUSION SUBUNIT OF EMRAB-TOLC MULTIDRUG EFFLUX PUMP"/>
    <property type="match status" value="1"/>
</dbReference>
<keyword evidence="4 5" id="KW-0472">Membrane</keyword>
<dbReference type="STRING" id="471854.Dfer_5251"/>
<accession>C6VT81</accession>
<dbReference type="InterPro" id="IPR058982">
    <property type="entry name" value="Beta-barrel_AprE"/>
</dbReference>